<dbReference type="KEGG" id="ole:K0B96_04280"/>
<evidence type="ECO:0000313" key="2">
    <source>
        <dbReference type="EMBL" id="QYM79843.1"/>
    </source>
</evidence>
<dbReference type="Pfam" id="PF01261">
    <property type="entry name" value="AP_endonuc_2"/>
    <property type="match status" value="1"/>
</dbReference>
<organism evidence="2 3">
    <name type="scientific">Horticoccus luteus</name>
    <dbReference type="NCBI Taxonomy" id="2862869"/>
    <lineage>
        <taxon>Bacteria</taxon>
        <taxon>Pseudomonadati</taxon>
        <taxon>Verrucomicrobiota</taxon>
        <taxon>Opitutia</taxon>
        <taxon>Opitutales</taxon>
        <taxon>Opitutaceae</taxon>
        <taxon>Horticoccus</taxon>
    </lineage>
</organism>
<keyword evidence="2" id="KW-0413">Isomerase</keyword>
<dbReference type="Proteomes" id="UP000825051">
    <property type="component" value="Chromosome"/>
</dbReference>
<keyword evidence="3" id="KW-1185">Reference proteome</keyword>
<feature type="domain" description="Xylose isomerase-like TIM barrel" evidence="1">
    <location>
        <begin position="22"/>
        <end position="253"/>
    </location>
</feature>
<dbReference type="InterPro" id="IPR013022">
    <property type="entry name" value="Xyl_isomerase-like_TIM-brl"/>
</dbReference>
<dbReference type="RefSeq" id="WP_220164224.1">
    <property type="nucleotide sequence ID" value="NZ_CP080507.1"/>
</dbReference>
<dbReference type="AlphaFoldDB" id="A0A8F9TX26"/>
<evidence type="ECO:0000259" key="1">
    <source>
        <dbReference type="Pfam" id="PF01261"/>
    </source>
</evidence>
<dbReference type="EMBL" id="CP080507">
    <property type="protein sequence ID" value="QYM79843.1"/>
    <property type="molecule type" value="Genomic_DNA"/>
</dbReference>
<reference evidence="2" key="1">
    <citation type="submission" date="2021-08" db="EMBL/GenBank/DDBJ databases">
        <title>Genome of a novel bacterium of the phylum Verrucomicrobia, Oleiharenicola sp. KSB-15.</title>
        <authorList>
            <person name="Chung J.-H."/>
            <person name="Ahn J.-H."/>
            <person name="Yoon Y."/>
            <person name="Kim D.-Y."/>
            <person name="An S.-H."/>
            <person name="Park I."/>
            <person name="Yeon J."/>
        </authorList>
    </citation>
    <scope>NUCLEOTIDE SEQUENCE</scope>
    <source>
        <strain evidence="2">KSB-15</strain>
    </source>
</reference>
<dbReference type="Gene3D" id="3.20.20.150">
    <property type="entry name" value="Divalent-metal-dependent TIM barrel enzymes"/>
    <property type="match status" value="1"/>
</dbReference>
<dbReference type="SUPFAM" id="SSF51658">
    <property type="entry name" value="Xylose isomerase-like"/>
    <property type="match status" value="1"/>
</dbReference>
<protein>
    <submittedName>
        <fullName evidence="2">Sugar phosphate isomerase/epimerase</fullName>
    </submittedName>
</protein>
<evidence type="ECO:0000313" key="3">
    <source>
        <dbReference type="Proteomes" id="UP000825051"/>
    </source>
</evidence>
<gene>
    <name evidence="2" type="ORF">K0B96_04280</name>
</gene>
<dbReference type="PANTHER" id="PTHR12110">
    <property type="entry name" value="HYDROXYPYRUVATE ISOMERASE"/>
    <property type="match status" value="1"/>
</dbReference>
<dbReference type="GO" id="GO:0016853">
    <property type="term" value="F:isomerase activity"/>
    <property type="evidence" value="ECO:0007669"/>
    <property type="project" value="UniProtKB-KW"/>
</dbReference>
<dbReference type="InterPro" id="IPR036237">
    <property type="entry name" value="Xyl_isomerase-like_sf"/>
</dbReference>
<dbReference type="InterPro" id="IPR050312">
    <property type="entry name" value="IolE/XylAMocC-like"/>
</dbReference>
<name>A0A8F9TX26_9BACT</name>
<proteinExistence type="predicted"/>
<accession>A0A8F9TX26</accession>
<sequence>MKYGAHIYLWIERWSDAEVGLLARAKSLGLDVLEIAVGLDVSFSSDLTRRAAAEAGMRLITSPGGEWPAAADLSADDPAQRRAAVEFHRRAIDQAAELGALAYAGAIYGRPGTVLKRRPPADELPRTAEGLRVLADFAKERGVGLVIEPMSRFRTHLINTPAQALQLIELAGAPGNVGVMFDTYHMVTELRDPAAAVRALGDTLWGLHACENDRGVPGGGLIPWAPLLAAVGETACDYIGLEGYNTARGDFGWRRGMFQDVCPDGDAFVREGLACLQTQVVDRQ</sequence>